<dbReference type="Proteomes" id="UP000321816">
    <property type="component" value="Chromosome"/>
</dbReference>
<sequence length="183" mass="20697">MRKHPVGFRYAKALFQTAQEHGTLDQTLEDLETVLQVMENTNLLDEVFRHPRMTETRKKDIIRNAFLPKVSKPVVNLLQLLIDNKRETLFAVIADNFKSLTYEEKGTAEATVYSAKPLGEAEKEAVAAVFSRRAGKTKLLIDNIVDKDVIGGLRVRIGDTVYDGTVATQLERIHKRMTEGISR</sequence>
<dbReference type="AlphaFoldDB" id="A0A5C7FLH9"/>
<dbReference type="GO" id="GO:0045259">
    <property type="term" value="C:proton-transporting ATP synthase complex"/>
    <property type="evidence" value="ECO:0007669"/>
    <property type="project" value="UniProtKB-KW"/>
</dbReference>
<keyword evidence="10" id="KW-1185">Reference proteome</keyword>
<dbReference type="OrthoDB" id="9802471at2"/>
<keyword evidence="8" id="KW-1003">Cell membrane</keyword>
<dbReference type="InterPro" id="IPR026015">
    <property type="entry name" value="ATP_synth_OSCP/delta_N_sf"/>
</dbReference>
<evidence type="ECO:0000256" key="1">
    <source>
        <dbReference type="ARBA" id="ARBA00004370"/>
    </source>
</evidence>
<evidence type="ECO:0000256" key="6">
    <source>
        <dbReference type="ARBA" id="ARBA00023196"/>
    </source>
</evidence>
<keyword evidence="7 8" id="KW-0066">ATP synthesis</keyword>
<evidence type="ECO:0000256" key="8">
    <source>
        <dbReference type="HAMAP-Rule" id="MF_01416"/>
    </source>
</evidence>
<dbReference type="PANTHER" id="PTHR11910">
    <property type="entry name" value="ATP SYNTHASE DELTA CHAIN"/>
    <property type="match status" value="1"/>
</dbReference>
<dbReference type="InterPro" id="IPR020781">
    <property type="entry name" value="ATPase_OSCP/d_CS"/>
</dbReference>
<evidence type="ECO:0000256" key="2">
    <source>
        <dbReference type="ARBA" id="ARBA00022448"/>
    </source>
</evidence>
<comment type="function">
    <text evidence="8">F(1)F(0) ATP synthase produces ATP from ADP in the presence of a proton or sodium gradient. F-type ATPases consist of two structural domains, F(1) containing the extramembraneous catalytic core and F(0) containing the membrane proton channel, linked together by a central stalk and a peripheral stalk. During catalysis, ATP synthesis in the catalytic domain of F(1) is coupled via a rotary mechanism of the central stalk subunits to proton translocation.</text>
</comment>
<accession>A0A5C7FLH9</accession>
<keyword evidence="3 8" id="KW-0375">Hydrogen ion transport</keyword>
<name>A0A5C7FLH9_9BACI</name>
<keyword evidence="6 8" id="KW-0139">CF(1)</keyword>
<dbReference type="Gene3D" id="1.10.520.20">
    <property type="entry name" value="N-terminal domain of the delta subunit of the F1F0-ATP synthase"/>
    <property type="match status" value="1"/>
</dbReference>
<dbReference type="SUPFAM" id="SSF47928">
    <property type="entry name" value="N-terminal domain of the delta subunit of the F1F0-ATP synthase"/>
    <property type="match status" value="1"/>
</dbReference>
<dbReference type="HAMAP" id="MF_01416">
    <property type="entry name" value="ATP_synth_delta_bact"/>
    <property type="match status" value="1"/>
</dbReference>
<evidence type="ECO:0000256" key="4">
    <source>
        <dbReference type="ARBA" id="ARBA00023065"/>
    </source>
</evidence>
<dbReference type="PROSITE" id="PS00389">
    <property type="entry name" value="ATPASE_DELTA"/>
    <property type="match status" value="1"/>
</dbReference>
<comment type="subcellular location">
    <subcellularLocation>
        <location evidence="8">Cell membrane</location>
        <topology evidence="8">Peripheral membrane protein</topology>
    </subcellularLocation>
    <subcellularLocation>
        <location evidence="1">Membrane</location>
    </subcellularLocation>
</comment>
<dbReference type="KEGG" id="ahal:FTX54_015465"/>
<dbReference type="Pfam" id="PF00213">
    <property type="entry name" value="OSCP"/>
    <property type="match status" value="1"/>
</dbReference>
<dbReference type="GO" id="GO:0005886">
    <property type="term" value="C:plasma membrane"/>
    <property type="evidence" value="ECO:0007669"/>
    <property type="project" value="UniProtKB-SubCell"/>
</dbReference>
<comment type="similarity">
    <text evidence="8">Belongs to the ATPase delta chain family.</text>
</comment>
<keyword evidence="2 8" id="KW-0813">Transport</keyword>
<organism evidence="9 10">
    <name type="scientific">Alkalicoccus halolimnae</name>
    <dbReference type="NCBI Taxonomy" id="1667239"/>
    <lineage>
        <taxon>Bacteria</taxon>
        <taxon>Bacillati</taxon>
        <taxon>Bacillota</taxon>
        <taxon>Bacilli</taxon>
        <taxon>Bacillales</taxon>
        <taxon>Bacillaceae</taxon>
        <taxon>Alkalicoccus</taxon>
    </lineage>
</organism>
<keyword evidence="4 8" id="KW-0406">Ion transport</keyword>
<proteinExistence type="inferred from homology"/>
<dbReference type="PRINTS" id="PR00125">
    <property type="entry name" value="ATPASEDELTA"/>
</dbReference>
<evidence type="ECO:0000313" key="9">
    <source>
        <dbReference type="EMBL" id="WWD79772.1"/>
    </source>
</evidence>
<protein>
    <recommendedName>
        <fullName evidence="8">ATP synthase subunit delta</fullName>
    </recommendedName>
    <alternativeName>
        <fullName evidence="8">ATP synthase F(1) sector subunit delta</fullName>
    </alternativeName>
    <alternativeName>
        <fullName evidence="8">F-type ATPase subunit delta</fullName>
        <shortName evidence="8">F-ATPase subunit delta</shortName>
    </alternativeName>
</protein>
<dbReference type="NCBIfam" id="NF004403">
    <property type="entry name" value="PRK05758.2-4"/>
    <property type="match status" value="1"/>
</dbReference>
<keyword evidence="5 8" id="KW-0472">Membrane</keyword>
<evidence type="ECO:0000256" key="3">
    <source>
        <dbReference type="ARBA" id="ARBA00022781"/>
    </source>
</evidence>
<dbReference type="NCBIfam" id="TIGR01145">
    <property type="entry name" value="ATP_synt_delta"/>
    <property type="match status" value="1"/>
</dbReference>
<gene>
    <name evidence="8" type="primary">atpH</name>
    <name evidence="9" type="ORF">FTX54_015465</name>
</gene>
<comment type="function">
    <text evidence="8">This protein is part of the stalk that links CF(0) to CF(1). It either transmits conformational changes from CF(0) to CF(1) or is implicated in proton conduction.</text>
</comment>
<evidence type="ECO:0000256" key="5">
    <source>
        <dbReference type="ARBA" id="ARBA00023136"/>
    </source>
</evidence>
<dbReference type="RefSeq" id="WP_147802763.1">
    <property type="nucleotide sequence ID" value="NZ_CP144914.1"/>
</dbReference>
<dbReference type="GO" id="GO:0046933">
    <property type="term" value="F:proton-transporting ATP synthase activity, rotational mechanism"/>
    <property type="evidence" value="ECO:0007669"/>
    <property type="project" value="UniProtKB-UniRule"/>
</dbReference>
<evidence type="ECO:0000313" key="10">
    <source>
        <dbReference type="Proteomes" id="UP000321816"/>
    </source>
</evidence>
<reference evidence="9 10" key="1">
    <citation type="submission" date="2024-01" db="EMBL/GenBank/DDBJ databases">
        <title>Complete Genome Sequence of Alkalicoccus halolimnae BZ-SZ-XJ29T, a Moderately Halophilic Bacterium Isolated from a Salt Lake.</title>
        <authorList>
            <person name="Zhao B."/>
        </authorList>
    </citation>
    <scope>NUCLEOTIDE SEQUENCE [LARGE SCALE GENOMIC DNA]</scope>
    <source>
        <strain evidence="9 10">BZ-SZ-XJ29</strain>
    </source>
</reference>
<evidence type="ECO:0000256" key="7">
    <source>
        <dbReference type="ARBA" id="ARBA00023310"/>
    </source>
</evidence>
<dbReference type="EMBL" id="CP144914">
    <property type="protein sequence ID" value="WWD79772.1"/>
    <property type="molecule type" value="Genomic_DNA"/>
</dbReference>
<dbReference type="InterPro" id="IPR000711">
    <property type="entry name" value="ATPase_OSCP/dsu"/>
</dbReference>